<keyword evidence="3" id="KW-1185">Reference proteome</keyword>
<dbReference type="OrthoDB" id="1927925at2759"/>
<evidence type="ECO:0000313" key="3">
    <source>
        <dbReference type="Proteomes" id="UP001153555"/>
    </source>
</evidence>
<dbReference type="Proteomes" id="UP001153555">
    <property type="component" value="Unassembled WGS sequence"/>
</dbReference>
<name>A0A9N7RT43_STRHE</name>
<dbReference type="PANTHER" id="PTHR37221:SF1">
    <property type="entry name" value="OS02G0582400 PROTEIN"/>
    <property type="match status" value="1"/>
</dbReference>
<dbReference type="AlphaFoldDB" id="A0A9N7RT43"/>
<dbReference type="PANTHER" id="PTHR37221">
    <property type="entry name" value="OS02G0582400 PROTEIN"/>
    <property type="match status" value="1"/>
</dbReference>
<evidence type="ECO:0000259" key="1">
    <source>
        <dbReference type="Pfam" id="PF25428"/>
    </source>
</evidence>
<dbReference type="EMBL" id="CACSLK010034598">
    <property type="protein sequence ID" value="CAA0842895.1"/>
    <property type="molecule type" value="Genomic_DNA"/>
</dbReference>
<accession>A0A9N7RT43</accession>
<comment type="caution">
    <text evidence="2">The sequence shown here is derived from an EMBL/GenBank/DDBJ whole genome shotgun (WGS) entry which is preliminary data.</text>
</comment>
<feature type="domain" description="DUF7894" evidence="1">
    <location>
        <begin position="37"/>
        <end position="62"/>
    </location>
</feature>
<sequence length="117" mass="12440">MKVAEKVILLLDGGDALSAAVSSGLNPSPSSNFKMLGDYEVSIVLLQSYEPPILACALNEVYREDLATLLHLLTAMKLPALVLIGQSCQRVARQCCVMATVAGEEDEANGEEGKKGF</sequence>
<gene>
    <name evidence="2" type="ORF">SHERM_08750</name>
</gene>
<dbReference type="Pfam" id="PF25428">
    <property type="entry name" value="DUF7894"/>
    <property type="match status" value="1"/>
</dbReference>
<proteinExistence type="predicted"/>
<reference evidence="2" key="1">
    <citation type="submission" date="2019-12" db="EMBL/GenBank/DDBJ databases">
        <authorList>
            <person name="Scholes J."/>
        </authorList>
    </citation>
    <scope>NUCLEOTIDE SEQUENCE</scope>
</reference>
<dbReference type="InterPro" id="IPR057216">
    <property type="entry name" value="DUF7894"/>
</dbReference>
<evidence type="ECO:0000313" key="2">
    <source>
        <dbReference type="EMBL" id="CAA0842895.1"/>
    </source>
</evidence>
<protein>
    <recommendedName>
        <fullName evidence="1">DUF7894 domain-containing protein</fullName>
    </recommendedName>
</protein>
<organism evidence="2 3">
    <name type="scientific">Striga hermonthica</name>
    <name type="common">Purple witchweed</name>
    <name type="synonym">Buchnera hermonthica</name>
    <dbReference type="NCBI Taxonomy" id="68872"/>
    <lineage>
        <taxon>Eukaryota</taxon>
        <taxon>Viridiplantae</taxon>
        <taxon>Streptophyta</taxon>
        <taxon>Embryophyta</taxon>
        <taxon>Tracheophyta</taxon>
        <taxon>Spermatophyta</taxon>
        <taxon>Magnoliopsida</taxon>
        <taxon>eudicotyledons</taxon>
        <taxon>Gunneridae</taxon>
        <taxon>Pentapetalae</taxon>
        <taxon>asterids</taxon>
        <taxon>lamiids</taxon>
        <taxon>Lamiales</taxon>
        <taxon>Orobanchaceae</taxon>
        <taxon>Buchnereae</taxon>
        <taxon>Striga</taxon>
    </lineage>
</organism>